<accession>A0A1B7LAP4</accession>
<keyword evidence="4 6" id="KW-1133">Transmembrane helix</keyword>
<keyword evidence="5 6" id="KW-0472">Membrane</keyword>
<dbReference type="AlphaFoldDB" id="A0A1B7LAP4"/>
<dbReference type="RefSeq" id="WP_066671778.1">
    <property type="nucleotide sequence ID" value="NZ_LYVF01000198.1"/>
</dbReference>
<sequence length="294" mass="31753">MENWLAGLINPYYEQVLMMVGIYIIAALGLNLITGMCGQLSFGHAAFLSIGAYTAAIMTRNLHLPFIPCVFAGGLMAALFGALLGLPVLKLTGDYLGIATLGFGEIVRVVFTNLKITGGAIGLAAIPRDTNLINVLVFVVLTVWAMSYLHNSRFGRALAAIREDEIAAESMGINAMFYKVQAFALGCFFAGMSGAFYAHLLQYLNPSDFGFARSFDILNFVVLGGLGSIPGAIVGTAVLTLAPEFLRFVAQYRMMIYGALLVLMMIFRPNGLLGGVDFRRLLRRRRQKAAVAGN</sequence>
<dbReference type="PANTHER" id="PTHR30482">
    <property type="entry name" value="HIGH-AFFINITY BRANCHED-CHAIN AMINO ACID TRANSPORT SYSTEM PERMEASE"/>
    <property type="match status" value="1"/>
</dbReference>
<keyword evidence="8" id="KW-1185">Reference proteome</keyword>
<dbReference type="OrthoDB" id="9789927at2"/>
<name>A0A1B7LAP4_9FIRM</name>
<dbReference type="PANTHER" id="PTHR30482:SF20">
    <property type="entry name" value="HIGH-AFFINITY BRANCHED-CHAIN AMINO ACID TRANSPORT SYSTEM PERMEASE PROTEIN LIVM"/>
    <property type="match status" value="1"/>
</dbReference>
<evidence type="ECO:0000313" key="8">
    <source>
        <dbReference type="Proteomes" id="UP000078532"/>
    </source>
</evidence>
<feature type="transmembrane region" description="Helical" evidence="6">
    <location>
        <begin position="180"/>
        <end position="200"/>
    </location>
</feature>
<feature type="transmembrane region" description="Helical" evidence="6">
    <location>
        <begin position="12"/>
        <end position="33"/>
    </location>
</feature>
<evidence type="ECO:0000256" key="6">
    <source>
        <dbReference type="SAM" id="Phobius"/>
    </source>
</evidence>
<dbReference type="EMBL" id="LYVF01000198">
    <property type="protein sequence ID" value="OAT79363.1"/>
    <property type="molecule type" value="Genomic_DNA"/>
</dbReference>
<dbReference type="GO" id="GO:0015658">
    <property type="term" value="F:branched-chain amino acid transmembrane transporter activity"/>
    <property type="evidence" value="ECO:0007669"/>
    <property type="project" value="InterPro"/>
</dbReference>
<dbReference type="InterPro" id="IPR043428">
    <property type="entry name" value="LivM-like"/>
</dbReference>
<feature type="transmembrane region" description="Helical" evidence="6">
    <location>
        <begin position="254"/>
        <end position="273"/>
    </location>
</feature>
<dbReference type="STRING" id="1838280.A6M21_16075"/>
<organism evidence="7 8">
    <name type="scientific">Desulfotomaculum copahuensis</name>
    <dbReference type="NCBI Taxonomy" id="1838280"/>
    <lineage>
        <taxon>Bacteria</taxon>
        <taxon>Bacillati</taxon>
        <taxon>Bacillota</taxon>
        <taxon>Clostridia</taxon>
        <taxon>Eubacteriales</taxon>
        <taxon>Desulfotomaculaceae</taxon>
        <taxon>Desulfotomaculum</taxon>
    </lineage>
</organism>
<keyword evidence="2" id="KW-1003">Cell membrane</keyword>
<dbReference type="CDD" id="cd06581">
    <property type="entry name" value="TM_PBP1_LivM_like"/>
    <property type="match status" value="1"/>
</dbReference>
<evidence type="ECO:0000256" key="2">
    <source>
        <dbReference type="ARBA" id="ARBA00022475"/>
    </source>
</evidence>
<comment type="subcellular location">
    <subcellularLocation>
        <location evidence="1">Cell membrane</location>
        <topology evidence="1">Multi-pass membrane protein</topology>
    </subcellularLocation>
</comment>
<keyword evidence="3 6" id="KW-0812">Transmembrane</keyword>
<feature type="transmembrane region" description="Helical" evidence="6">
    <location>
        <begin position="220"/>
        <end position="242"/>
    </location>
</feature>
<protein>
    <submittedName>
        <fullName evidence="7">Branched-chain amino acid ABC transporter permease</fullName>
    </submittedName>
</protein>
<evidence type="ECO:0000256" key="1">
    <source>
        <dbReference type="ARBA" id="ARBA00004651"/>
    </source>
</evidence>
<feature type="transmembrane region" description="Helical" evidence="6">
    <location>
        <begin position="132"/>
        <end position="149"/>
    </location>
</feature>
<dbReference type="GO" id="GO:0005886">
    <property type="term" value="C:plasma membrane"/>
    <property type="evidence" value="ECO:0007669"/>
    <property type="project" value="UniProtKB-SubCell"/>
</dbReference>
<evidence type="ECO:0000256" key="5">
    <source>
        <dbReference type="ARBA" id="ARBA00023136"/>
    </source>
</evidence>
<gene>
    <name evidence="7" type="ORF">A6M21_16075</name>
</gene>
<feature type="transmembrane region" description="Helical" evidence="6">
    <location>
        <begin position="106"/>
        <end position="126"/>
    </location>
</feature>
<dbReference type="Pfam" id="PF02653">
    <property type="entry name" value="BPD_transp_2"/>
    <property type="match status" value="1"/>
</dbReference>
<evidence type="ECO:0000256" key="4">
    <source>
        <dbReference type="ARBA" id="ARBA00022989"/>
    </source>
</evidence>
<comment type="caution">
    <text evidence="7">The sequence shown here is derived from an EMBL/GenBank/DDBJ whole genome shotgun (WGS) entry which is preliminary data.</text>
</comment>
<dbReference type="InterPro" id="IPR001851">
    <property type="entry name" value="ABC_transp_permease"/>
</dbReference>
<evidence type="ECO:0000313" key="7">
    <source>
        <dbReference type="EMBL" id="OAT79363.1"/>
    </source>
</evidence>
<proteinExistence type="predicted"/>
<feature type="transmembrane region" description="Helical" evidence="6">
    <location>
        <begin position="64"/>
        <end position="86"/>
    </location>
</feature>
<evidence type="ECO:0000256" key="3">
    <source>
        <dbReference type="ARBA" id="ARBA00022692"/>
    </source>
</evidence>
<dbReference type="Proteomes" id="UP000078532">
    <property type="component" value="Unassembled WGS sequence"/>
</dbReference>
<reference evidence="7 8" key="1">
    <citation type="submission" date="2016-04" db="EMBL/GenBank/DDBJ databases">
        <authorList>
            <person name="Evans L.H."/>
            <person name="Alamgir A."/>
            <person name="Owens N."/>
            <person name="Weber N.D."/>
            <person name="Virtaneva K."/>
            <person name="Barbian K."/>
            <person name="Babar A."/>
            <person name="Rosenke K."/>
        </authorList>
    </citation>
    <scope>NUCLEOTIDE SEQUENCE [LARGE SCALE GENOMIC DNA]</scope>
    <source>
        <strain evidence="7 8">LMa1</strain>
    </source>
</reference>